<evidence type="ECO:0000256" key="3">
    <source>
        <dbReference type="ARBA" id="ARBA00022741"/>
    </source>
</evidence>
<dbReference type="GO" id="GO:0016887">
    <property type="term" value="F:ATP hydrolysis activity"/>
    <property type="evidence" value="ECO:0007669"/>
    <property type="project" value="TreeGrafter"/>
</dbReference>
<dbReference type="InterPro" id="IPR014001">
    <property type="entry name" value="Helicase_ATP-bd"/>
</dbReference>
<reference evidence="11" key="1">
    <citation type="submission" date="2020-05" db="EMBL/GenBank/DDBJ databases">
        <title>Phylogenomic resolution of chytrid fungi.</title>
        <authorList>
            <person name="Stajich J.E."/>
            <person name="Amses K."/>
            <person name="Simmons R."/>
            <person name="Seto K."/>
            <person name="Myers J."/>
            <person name="Bonds A."/>
            <person name="Quandt C.A."/>
            <person name="Barry K."/>
            <person name="Liu P."/>
            <person name="Grigoriev I."/>
            <person name="Longcore J.E."/>
            <person name="James T.Y."/>
        </authorList>
    </citation>
    <scope>NUCLEOTIDE SEQUENCE</scope>
    <source>
        <strain evidence="11">JEL0318</strain>
    </source>
</reference>
<dbReference type="InterPro" id="IPR000330">
    <property type="entry name" value="SNF2_N"/>
</dbReference>
<dbReference type="PANTHER" id="PTHR45623:SF17">
    <property type="entry name" value="CHROMODOMAIN-HELICASE-DNA-BINDING PROTEIN 3-RELATED"/>
    <property type="match status" value="1"/>
</dbReference>
<feature type="compositionally biased region" description="Basic residues" evidence="7">
    <location>
        <begin position="271"/>
        <end position="283"/>
    </location>
</feature>
<comment type="caution">
    <text evidence="11">The sequence shown here is derived from an EMBL/GenBank/DDBJ whole genome shotgun (WGS) entry which is preliminary data.</text>
</comment>
<evidence type="ECO:0000313" key="11">
    <source>
        <dbReference type="EMBL" id="KAJ3053588.1"/>
    </source>
</evidence>
<feature type="compositionally biased region" description="Low complexity" evidence="7">
    <location>
        <begin position="2287"/>
        <end position="2309"/>
    </location>
</feature>
<feature type="compositionally biased region" description="Polar residues" evidence="7">
    <location>
        <begin position="1811"/>
        <end position="1832"/>
    </location>
</feature>
<feature type="domain" description="Chromo" evidence="8">
    <location>
        <begin position="14"/>
        <end position="72"/>
    </location>
</feature>
<dbReference type="Pfam" id="PF23615">
    <property type="entry name" value="Chromo_MIT1"/>
    <property type="match status" value="1"/>
</dbReference>
<dbReference type="GO" id="GO:0005524">
    <property type="term" value="F:ATP binding"/>
    <property type="evidence" value="ECO:0007669"/>
    <property type="project" value="UniProtKB-KW"/>
</dbReference>
<protein>
    <submittedName>
        <fullName evidence="11">Uncharacterized protein</fullName>
    </submittedName>
</protein>
<dbReference type="PROSITE" id="PS50013">
    <property type="entry name" value="CHROMO_2"/>
    <property type="match status" value="1"/>
</dbReference>
<feature type="compositionally biased region" description="Low complexity" evidence="7">
    <location>
        <begin position="1981"/>
        <end position="1999"/>
    </location>
</feature>
<dbReference type="InterPro" id="IPR000953">
    <property type="entry name" value="Chromo/chromo_shadow_dom"/>
</dbReference>
<feature type="region of interest" description="Disordered" evidence="7">
    <location>
        <begin position="2019"/>
        <end position="2115"/>
    </location>
</feature>
<gene>
    <name evidence="11" type="ORF">HK097_003915</name>
</gene>
<evidence type="ECO:0000256" key="2">
    <source>
        <dbReference type="ARBA" id="ARBA00022737"/>
    </source>
</evidence>
<keyword evidence="4" id="KW-0378">Hydrolase</keyword>
<feature type="compositionally biased region" description="Acidic residues" evidence="7">
    <location>
        <begin position="1540"/>
        <end position="1549"/>
    </location>
</feature>
<dbReference type="InterPro" id="IPR001650">
    <property type="entry name" value="Helicase_C-like"/>
</dbReference>
<feature type="compositionally biased region" description="Polar residues" evidence="7">
    <location>
        <begin position="148"/>
        <end position="164"/>
    </location>
</feature>
<comment type="subcellular location">
    <subcellularLocation>
        <location evidence="1">Nucleus</location>
    </subcellularLocation>
</comment>
<dbReference type="InterPro" id="IPR023780">
    <property type="entry name" value="Chromo_domain"/>
</dbReference>
<feature type="compositionally biased region" description="Acidic residues" evidence="7">
    <location>
        <begin position="206"/>
        <end position="236"/>
    </location>
</feature>
<dbReference type="GO" id="GO:0003682">
    <property type="term" value="F:chromatin binding"/>
    <property type="evidence" value="ECO:0007669"/>
    <property type="project" value="TreeGrafter"/>
</dbReference>
<feature type="region of interest" description="Disordered" evidence="7">
    <location>
        <begin position="1487"/>
        <end position="1563"/>
    </location>
</feature>
<evidence type="ECO:0000256" key="6">
    <source>
        <dbReference type="ARBA" id="ARBA00023242"/>
    </source>
</evidence>
<dbReference type="Pfam" id="PF00385">
    <property type="entry name" value="Chromo"/>
    <property type="match status" value="1"/>
</dbReference>
<dbReference type="InterPro" id="IPR056616">
    <property type="entry name" value="Chromo_MIT1"/>
</dbReference>
<dbReference type="Gene3D" id="3.40.50.300">
    <property type="entry name" value="P-loop containing nucleotide triphosphate hydrolases"/>
    <property type="match status" value="1"/>
</dbReference>
<feature type="compositionally biased region" description="Basic residues" evidence="7">
    <location>
        <begin position="300"/>
        <end position="316"/>
    </location>
</feature>
<keyword evidence="3" id="KW-0547">Nucleotide-binding</keyword>
<evidence type="ECO:0000256" key="5">
    <source>
        <dbReference type="ARBA" id="ARBA00022840"/>
    </source>
</evidence>
<keyword evidence="12" id="KW-1185">Reference proteome</keyword>
<feature type="domain" description="Helicase C-terminal" evidence="10">
    <location>
        <begin position="1147"/>
        <end position="1306"/>
    </location>
</feature>
<dbReference type="InterPro" id="IPR038718">
    <property type="entry name" value="SNF2-like_sf"/>
</dbReference>
<dbReference type="GO" id="GO:0000785">
    <property type="term" value="C:chromatin"/>
    <property type="evidence" value="ECO:0007669"/>
    <property type="project" value="TreeGrafter"/>
</dbReference>
<dbReference type="CDD" id="cd00024">
    <property type="entry name" value="CD_CSD"/>
    <property type="match status" value="1"/>
</dbReference>
<feature type="region of interest" description="Disordered" evidence="7">
    <location>
        <begin position="1809"/>
        <end position="1884"/>
    </location>
</feature>
<dbReference type="SMART" id="SM00298">
    <property type="entry name" value="CHROMO"/>
    <property type="match status" value="3"/>
</dbReference>
<dbReference type="SUPFAM" id="SSF52540">
    <property type="entry name" value="P-loop containing nucleoside triphosphate hydrolases"/>
    <property type="match status" value="2"/>
</dbReference>
<feature type="compositionally biased region" description="Basic and acidic residues" evidence="7">
    <location>
        <begin position="1351"/>
        <end position="1377"/>
    </location>
</feature>
<evidence type="ECO:0000259" key="9">
    <source>
        <dbReference type="PROSITE" id="PS51192"/>
    </source>
</evidence>
<dbReference type="CDD" id="cd18793">
    <property type="entry name" value="SF2_C_SNF"/>
    <property type="match status" value="1"/>
</dbReference>
<dbReference type="Proteomes" id="UP001212841">
    <property type="component" value="Unassembled WGS sequence"/>
</dbReference>
<evidence type="ECO:0000256" key="1">
    <source>
        <dbReference type="ARBA" id="ARBA00004123"/>
    </source>
</evidence>
<dbReference type="GO" id="GO:0005634">
    <property type="term" value="C:nucleus"/>
    <property type="evidence" value="ECO:0007669"/>
    <property type="project" value="UniProtKB-SubCell"/>
</dbReference>
<dbReference type="InterPro" id="IPR049730">
    <property type="entry name" value="SNF2/RAD54-like_C"/>
</dbReference>
<feature type="compositionally biased region" description="Polar residues" evidence="7">
    <location>
        <begin position="487"/>
        <end position="511"/>
    </location>
</feature>
<feature type="region of interest" description="Disordered" evidence="7">
    <location>
        <begin position="1981"/>
        <end position="2005"/>
    </location>
</feature>
<dbReference type="InterPro" id="IPR027417">
    <property type="entry name" value="P-loop_NTPase"/>
</dbReference>
<feature type="region of interest" description="Disordered" evidence="7">
    <location>
        <begin position="2271"/>
        <end position="2309"/>
    </location>
</feature>
<keyword evidence="2" id="KW-0677">Repeat</keyword>
<dbReference type="SMART" id="SM00487">
    <property type="entry name" value="DEXDc"/>
    <property type="match status" value="1"/>
</dbReference>
<evidence type="ECO:0000313" key="12">
    <source>
        <dbReference type="Proteomes" id="UP001212841"/>
    </source>
</evidence>
<feature type="domain" description="Helicase ATP-binding" evidence="9">
    <location>
        <begin position="833"/>
        <end position="1012"/>
    </location>
</feature>
<dbReference type="SUPFAM" id="SSF54160">
    <property type="entry name" value="Chromo domain-like"/>
    <property type="match status" value="3"/>
</dbReference>
<accession>A0AAD5SHP0</accession>
<dbReference type="Pfam" id="PF00176">
    <property type="entry name" value="SNF2-rel_dom"/>
    <property type="match status" value="1"/>
</dbReference>
<feature type="compositionally biased region" description="Low complexity" evidence="7">
    <location>
        <begin position="113"/>
        <end position="127"/>
    </location>
</feature>
<dbReference type="GO" id="GO:0003677">
    <property type="term" value="F:DNA binding"/>
    <property type="evidence" value="ECO:0007669"/>
    <property type="project" value="TreeGrafter"/>
</dbReference>
<feature type="compositionally biased region" description="Polar residues" evidence="7">
    <location>
        <begin position="2193"/>
        <end position="2206"/>
    </location>
</feature>
<feature type="region of interest" description="Disordered" evidence="7">
    <location>
        <begin position="481"/>
        <end position="514"/>
    </location>
</feature>
<dbReference type="GO" id="GO:0042393">
    <property type="term" value="F:histone binding"/>
    <property type="evidence" value="ECO:0007669"/>
    <property type="project" value="TreeGrafter"/>
</dbReference>
<dbReference type="PROSITE" id="PS51194">
    <property type="entry name" value="HELICASE_CTER"/>
    <property type="match status" value="1"/>
</dbReference>
<evidence type="ECO:0000259" key="10">
    <source>
        <dbReference type="PROSITE" id="PS51194"/>
    </source>
</evidence>
<name>A0AAD5SHP0_9FUNG</name>
<evidence type="ECO:0000256" key="7">
    <source>
        <dbReference type="SAM" id="MobiDB-lite"/>
    </source>
</evidence>
<dbReference type="PROSITE" id="PS51192">
    <property type="entry name" value="HELICASE_ATP_BIND_1"/>
    <property type="match status" value="1"/>
</dbReference>
<feature type="region of interest" description="Disordered" evidence="7">
    <location>
        <begin position="2130"/>
        <end position="2215"/>
    </location>
</feature>
<feature type="compositionally biased region" description="Polar residues" evidence="7">
    <location>
        <begin position="2076"/>
        <end position="2099"/>
    </location>
</feature>
<feature type="compositionally biased region" description="Polar residues" evidence="7">
    <location>
        <begin position="1855"/>
        <end position="1866"/>
    </location>
</feature>
<dbReference type="Pfam" id="PF00271">
    <property type="entry name" value="Helicase_C"/>
    <property type="match status" value="1"/>
</dbReference>
<dbReference type="SMART" id="SM00490">
    <property type="entry name" value="HELICc"/>
    <property type="match status" value="1"/>
</dbReference>
<keyword evidence="6" id="KW-0539">Nucleus</keyword>
<keyword evidence="5" id="KW-0067">ATP-binding</keyword>
<organism evidence="11 12">
    <name type="scientific">Rhizophlyctis rosea</name>
    <dbReference type="NCBI Taxonomy" id="64517"/>
    <lineage>
        <taxon>Eukaryota</taxon>
        <taxon>Fungi</taxon>
        <taxon>Fungi incertae sedis</taxon>
        <taxon>Chytridiomycota</taxon>
        <taxon>Chytridiomycota incertae sedis</taxon>
        <taxon>Chytridiomycetes</taxon>
        <taxon>Rhizophlyctidales</taxon>
        <taxon>Rhizophlyctidaceae</taxon>
        <taxon>Rhizophlyctis</taxon>
    </lineage>
</organism>
<dbReference type="Gene3D" id="3.40.50.10810">
    <property type="entry name" value="Tandem AAA-ATPase domain"/>
    <property type="match status" value="1"/>
</dbReference>
<evidence type="ECO:0000256" key="4">
    <source>
        <dbReference type="ARBA" id="ARBA00022801"/>
    </source>
</evidence>
<dbReference type="GO" id="GO:0140658">
    <property type="term" value="F:ATP-dependent chromatin remodeler activity"/>
    <property type="evidence" value="ECO:0007669"/>
    <property type="project" value="TreeGrafter"/>
</dbReference>
<dbReference type="Gene3D" id="2.40.50.40">
    <property type="match status" value="2"/>
</dbReference>
<feature type="region of interest" description="Disordered" evidence="7">
    <location>
        <begin position="1617"/>
        <end position="1651"/>
    </location>
</feature>
<feature type="compositionally biased region" description="Basic residues" evidence="7">
    <location>
        <begin position="241"/>
        <end position="254"/>
    </location>
</feature>
<proteinExistence type="predicted"/>
<dbReference type="EMBL" id="JADGJD010000197">
    <property type="protein sequence ID" value="KAJ3053588.1"/>
    <property type="molecule type" value="Genomic_DNA"/>
</dbReference>
<feature type="compositionally biased region" description="Acidic residues" evidence="7">
    <location>
        <begin position="258"/>
        <end position="267"/>
    </location>
</feature>
<dbReference type="PANTHER" id="PTHR45623">
    <property type="entry name" value="CHROMODOMAIN-HELICASE-DNA-BINDING PROTEIN 3-RELATED-RELATED"/>
    <property type="match status" value="1"/>
</dbReference>
<sequence>MDSFPIDDDGEAIGTVESVLDRRFNEQGDLEYLLKWDDTPDPQWVPAGDLEDCDALIADWERRTGLAPTADMDVDPDASAPAWATLAPGEFLPTDEPLDFGGHPELEEQLSTRPKSSSPLKRTSSSPEKFAPRKQRKIIIESGDEQEGPSTTSRTHPNGTTNSDDALADSEDEPLRTTVTIRIPPRSPAKPKRRVSVKFLLPSDTIAEDEGSEYEAPAEDEEEVDEDGDSEIDSDDEKPLSHRSKPKVARKGKKGVVEDESEDEGVESDGKKKKKKKVRKRGKAKDGSESEDEEFEAPKKKGKGKGKARGTPKARKFKYPSHIPVCDKCGRATLNGRKKKNEDEDLEEDLGMLLHCKVCTISWHPGCYTALAKHYREALHAQEVKEKDVDGDVVMEEEGKEEEEKEKGEENKFLCPHCIKVKPCCAICEVKKGAETALGKEASVGKPVVEWADVSATPPIVVTPPVGATKSAGVEPMVVDSMPEKPVSSSAGLETVTSETAGSSEAGQNATAVGEMPLKAVTSAEPGATAEEDVMLIVEDAVVDGATGKEATLPATSVSEKKLPTPDPEPSNLFRCSRCYFLAHMSCLLKFYESYADSETEGFESGRGEKAMRDTWNCTDCLLWDADIDVIITYKDGEEPNEKWLPMVRDVNQKQKKPRQYYVKYLEYSWIHAEWVSERWLGSLPKEKTRLKRFLDFCSDENREARLDKRALVWPKSVEDAVPKECVTCEKVLGVTWKKEKGARELGNVDQVLIKWKGCSVVETSWEEVPEEGSERWEDVKKGFEKYLKNEEIAKGWDPQKKNKKFLEYKEQPEWIQGGKLKEYQLEGVNWLLYKWHKENPPILADDMGLGKTLQIVTLISILVEDYGCYPFLIAAPSSTISHWVREFNKWAPSIAVVEYSGNADERAVIREHEIFGDPGKKPKKVPQGKFVRAHVVVTNYELLVRDATAFKGVQWDCLVCDEGHRLKNDSGKTFKTFERSLRVGHKIVLTGTPLQNNIRELFNLMHFLDPKTFTDQSMWEEKYQELDDKLVQELHNELIPYFLRRTKTQVLTDLPPKVEVLVPVSLTALQRNLYKAVLAKNAQLLKSIGISASGRDEARVSTMQNILMELRKICNHPYLLRDVEPEGLSEEETQRRLIDSCGKLHLLHKMLLKFRDRGHRVLIFSQFKLALNFLEDYLNGEGLPVLRLDGETPKEDRQQMIDDFNAPNSKYFVFLLTTRTGGMGINLTSADTIIIYDADWNPHQDLQAMARAHRIGQERAVVVYKLFTRGCVEEKIIEVGKRKLVLDHLIVESMAKTDIDSGELANVIKFGAKALFEEDEASFDKHDIKYDDGGVEKLINRSDILAKHAAEEEEKKLREKEEEKRKEDEKKEKEAAGETVDGVIGAEGREGADGGEAVPAAEKEKEQAKERLGDFSFAKIWNTEKDADEDAAGAQVGGKDEEVGDDFWEKLLRTARVADEEMQVDERGRPIRKVRRDRVWYGNEKKKGKGVVVQQEVNVFEDEEDANPRSSPVREDDEEFVPKGDVVESSDSEAGNSDGEVEVLEDDAATQQPKKKRRKISGIAPVPVIPGAPPGGMVPGVTLPVPLQSQYVHPARGSAIPIVPTLPAAAQSTAIPTPAPLRQPQQATSSRPFLPKQQLPNTPTPKPKPTLAPPFAFISGEDQLLSLQFVPFGTKVTYAGLHDRRIYVVNTHGIIEDSRESYEKRLKDRQALDPVCCWVCFDGLHPLERCSYVSYPGYVGRAREFWKIQYHNMKDQNASTKVLEEIRVKYTLVKLVQRRLEEFKRAVMQGQFNGMPGVGQIYVPAPPTVPSVQQKPPQNGSASGAVQQGGVNSIYHHGRPVSAPAFGPPPSVQALRNQPAQNPTQVGRGIANAGATGPTGFRPQTNVSISSLAAAVQSMNQAVAAMPASTGGWTAGTIGAAAPIRGRPITVAPTWPGAYAYLAQPNPGIYGSVWAAATPTTSTPARPAAPVRPTVRVRPATTGTPAATIPPASAGPATLPRPAASIPSAFATRPTTVVNGSSQVATPGPIVPMTSPLTSGHTATLQTPQTAAPRKVASSTSRTWNYKESPGSLAIQGSQSAPPTRKTQVSAASAQSIPHATPSRPPLSSDPNAELARGGLAALLGEFADEDDDQKEDRESLGGPSAIVDTSSRKRPSVGSSQAEKRDSLASTKPPAAQSQNLLSGVRRLAKKSSQSVVVDLTGSSDPRGKSPAKSLAKAVPSAIAPAFVGLAGSSGLIASAVPIATAGPGNGLDGGGPSASSRREPIIIASPTKTSNTSDHVGDQSAPAATANSNNTAKPIGDSVASPTVVTPVIPPTSSQTAPTISADPTPPMASNIDITKACFFCGSNQHLTLQYFICPVLRKDPVEFGHKVQILKEAGKLTDAQSEDMNKRAMLYVKMSVH</sequence>
<feature type="region of interest" description="Disordered" evidence="7">
    <location>
        <begin position="1351"/>
        <end position="1410"/>
    </location>
</feature>
<feature type="compositionally biased region" description="Polar residues" evidence="7">
    <location>
        <begin position="2058"/>
        <end position="2067"/>
    </location>
</feature>
<dbReference type="InterPro" id="IPR016197">
    <property type="entry name" value="Chromo-like_dom_sf"/>
</dbReference>
<evidence type="ECO:0000259" key="8">
    <source>
        <dbReference type="PROSITE" id="PS50013"/>
    </source>
</evidence>
<feature type="region of interest" description="Disordered" evidence="7">
    <location>
        <begin position="67"/>
        <end position="316"/>
    </location>
</feature>
<feature type="compositionally biased region" description="Low complexity" evidence="7">
    <location>
        <begin position="2043"/>
        <end position="2054"/>
    </location>
</feature>